<protein>
    <submittedName>
        <fullName evidence="1">Uncharacterized protein</fullName>
    </submittedName>
</protein>
<organism evidence="1">
    <name type="scientific">viral metagenome</name>
    <dbReference type="NCBI Taxonomy" id="1070528"/>
    <lineage>
        <taxon>unclassified sequences</taxon>
        <taxon>metagenomes</taxon>
        <taxon>organismal metagenomes</taxon>
    </lineage>
</organism>
<reference evidence="1" key="1">
    <citation type="journal article" date="2020" name="Nature">
        <title>Giant virus diversity and host interactions through global metagenomics.</title>
        <authorList>
            <person name="Schulz F."/>
            <person name="Roux S."/>
            <person name="Paez-Espino D."/>
            <person name="Jungbluth S."/>
            <person name="Walsh D.A."/>
            <person name="Denef V.J."/>
            <person name="McMahon K.D."/>
            <person name="Konstantinidis K.T."/>
            <person name="Eloe-Fadrosh E.A."/>
            <person name="Kyrpides N.C."/>
            <person name="Woyke T."/>
        </authorList>
    </citation>
    <scope>NUCLEOTIDE SEQUENCE</scope>
    <source>
        <strain evidence="1">GVMAG-M-3300025874-2</strain>
    </source>
</reference>
<name>A0A6C0JAQ4_9ZZZZ</name>
<dbReference type="AlphaFoldDB" id="A0A6C0JAQ4"/>
<accession>A0A6C0JAQ4</accession>
<dbReference type="EMBL" id="MN740346">
    <property type="protein sequence ID" value="QHU01627.1"/>
    <property type="molecule type" value="Genomic_DNA"/>
</dbReference>
<proteinExistence type="predicted"/>
<sequence>MPTLLEGKITKKYKNYKYGIGIEHEMYIIHFPLKPSSQKITYMILAPTEGYQNLILNNQEKLSEKDLKLIKSIPYEPTGRICNGKTALKSLPGSWSDKERMPEFITDEPISTIGKKEKKMYQYSKQLEGFQESYTSILNKYLDINLRQKADTYGTLLEPPFGMSSYIKTSENYRSKNYKLRPKLYKDYCGSYHITLTLPYKKNMKLSKFIDIHKNFANMIQWIEPLMITAFFSADDKSMGTSKKKVRGSYRVVRTGWGNLAGSDVRKLDKGIGRYSNIPSYWRKGLTFDEQKMINYCKDLSPVLKKREPGAKAGFSSNFRTFGSTDPDRPEHRESGIGMTIGNGIELRIFDHFPIKYLNSLLQLISLIAENSRVHKCTDYVYKNKGWIHAVKEIMKYGWCAKLTNGFKNKLRKMLDIPLATSSLIAYDIMKTLYKELYDKNSKGDYYIILVGDNKKYIELPEINRKSFEFGLSMKLNNNKSLFKNTSRFIKKIENTREIEKIEKEFYKIFSKKNWDNCFYQFMFYLEALGVLKLETSISSSIIAIYKFKNTISFHDINSFIAHQFIDRDMEEATLPHL</sequence>
<evidence type="ECO:0000313" key="1">
    <source>
        <dbReference type="EMBL" id="QHU01627.1"/>
    </source>
</evidence>